<feature type="region of interest" description="Disordered" evidence="1">
    <location>
        <begin position="44"/>
        <end position="63"/>
    </location>
</feature>
<evidence type="ECO:0000256" key="1">
    <source>
        <dbReference type="SAM" id="MobiDB-lite"/>
    </source>
</evidence>
<organism evidence="3 4">
    <name type="scientific">Thermanaerothrix solaris</name>
    <dbReference type="NCBI Taxonomy" id="3058434"/>
    <lineage>
        <taxon>Bacteria</taxon>
        <taxon>Bacillati</taxon>
        <taxon>Chloroflexota</taxon>
        <taxon>Anaerolineae</taxon>
        <taxon>Anaerolineales</taxon>
        <taxon>Anaerolineaceae</taxon>
        <taxon>Thermanaerothrix</taxon>
    </lineage>
</organism>
<keyword evidence="4" id="KW-1185">Reference proteome</keyword>
<dbReference type="PANTHER" id="PTHR33937:SF2">
    <property type="entry name" value="DINITROGENASE IRON-MOLYBDENUM COFACTOR BIOSYNTHESIS DOMAIN-CONTAINING PROTEIN"/>
    <property type="match status" value="1"/>
</dbReference>
<proteinExistence type="predicted"/>
<name>A0ABU3NMD6_9CHLR</name>
<dbReference type="InterPro" id="IPR051840">
    <property type="entry name" value="NifX/NifY_domain"/>
</dbReference>
<feature type="domain" description="Dinitrogenase iron-molybdenum cofactor biosynthesis" evidence="2">
    <location>
        <begin position="10"/>
        <end position="122"/>
    </location>
</feature>
<dbReference type="Proteomes" id="UP001254165">
    <property type="component" value="Unassembled WGS sequence"/>
</dbReference>
<dbReference type="RefSeq" id="WP_315624660.1">
    <property type="nucleotide sequence ID" value="NZ_JAUHMF010000001.1"/>
</dbReference>
<dbReference type="InterPro" id="IPR003731">
    <property type="entry name" value="Di-Nase_FeMo-co_biosynth"/>
</dbReference>
<reference evidence="3 4" key="1">
    <citation type="submission" date="2023-07" db="EMBL/GenBank/DDBJ databases">
        <title>Novel species of Thermanaerothrix with wide hydrolytic capabilities.</title>
        <authorList>
            <person name="Zayulina K.S."/>
            <person name="Podosokorskaya O.A."/>
            <person name="Elcheninov A.G."/>
        </authorList>
    </citation>
    <scope>NUCLEOTIDE SEQUENCE [LARGE SCALE GENOMIC DNA]</scope>
    <source>
        <strain evidence="3 4">4228-RoL</strain>
    </source>
</reference>
<comment type="caution">
    <text evidence="3">The sequence shown here is derived from an EMBL/GenBank/DDBJ whole genome shotgun (WGS) entry which is preliminary data.</text>
</comment>
<sequence>MKIAAVSEDGITISQHFGRAPFYVVITVENGQIVGREVREKMGHAQFASREETHTPAEAAQGHGFDPAAQERHARMAASIADCDVLLAPGMGAGAYESLRRAGIRPILTEIANIEEAVRAVIAGEIEDHTEWLH</sequence>
<evidence type="ECO:0000313" key="3">
    <source>
        <dbReference type="EMBL" id="MDT8898013.1"/>
    </source>
</evidence>
<dbReference type="SUPFAM" id="SSF53146">
    <property type="entry name" value="Nitrogenase accessory factor-like"/>
    <property type="match status" value="1"/>
</dbReference>
<dbReference type="InterPro" id="IPR036105">
    <property type="entry name" value="DiNase_FeMo-co_biosyn_sf"/>
</dbReference>
<dbReference type="EMBL" id="JAUHMF010000001">
    <property type="protein sequence ID" value="MDT8898013.1"/>
    <property type="molecule type" value="Genomic_DNA"/>
</dbReference>
<feature type="compositionally biased region" description="Basic and acidic residues" evidence="1">
    <location>
        <begin position="44"/>
        <end position="55"/>
    </location>
</feature>
<dbReference type="Gene3D" id="3.30.420.130">
    <property type="entry name" value="Dinitrogenase iron-molybdenum cofactor biosynthesis domain"/>
    <property type="match status" value="1"/>
</dbReference>
<protein>
    <submittedName>
        <fullName evidence="3">NifB/NifX family molybdenum-iron cluster-binding protein</fullName>
    </submittedName>
</protein>
<dbReference type="PANTHER" id="PTHR33937">
    <property type="entry name" value="IRON-MOLYBDENUM PROTEIN-RELATED-RELATED"/>
    <property type="match status" value="1"/>
</dbReference>
<gene>
    <name evidence="3" type="ORF">QYE77_07000</name>
</gene>
<dbReference type="CDD" id="cd00562">
    <property type="entry name" value="NifX_NifB"/>
    <property type="match status" value="1"/>
</dbReference>
<evidence type="ECO:0000313" key="4">
    <source>
        <dbReference type="Proteomes" id="UP001254165"/>
    </source>
</evidence>
<evidence type="ECO:0000259" key="2">
    <source>
        <dbReference type="Pfam" id="PF02579"/>
    </source>
</evidence>
<dbReference type="Pfam" id="PF02579">
    <property type="entry name" value="Nitro_FeMo-Co"/>
    <property type="match status" value="1"/>
</dbReference>
<accession>A0ABU3NMD6</accession>